<organism evidence="8">
    <name type="scientific">uncultured Citrobacter sp</name>
    <dbReference type="NCBI Taxonomy" id="200446"/>
    <lineage>
        <taxon>Bacteria</taxon>
        <taxon>Pseudomonadati</taxon>
        <taxon>Pseudomonadota</taxon>
        <taxon>Gammaproteobacteria</taxon>
        <taxon>Enterobacterales</taxon>
        <taxon>Enterobacteriaceae</taxon>
        <taxon>Citrobacter</taxon>
        <taxon>environmental samples</taxon>
    </lineage>
</organism>
<dbReference type="InterPro" id="IPR050953">
    <property type="entry name" value="N4_N6_ade-DNA_methylase"/>
</dbReference>
<evidence type="ECO:0000256" key="2">
    <source>
        <dbReference type="ARBA" id="ARBA00022603"/>
    </source>
</evidence>
<gene>
    <name evidence="7" type="ORF">KL86CIT2_290081</name>
    <name evidence="8" type="ORF">KM92CIT3_40341</name>
</gene>
<evidence type="ECO:0000313" key="8">
    <source>
        <dbReference type="EMBL" id="SBV64244.1"/>
    </source>
</evidence>
<evidence type="ECO:0000256" key="3">
    <source>
        <dbReference type="ARBA" id="ARBA00022679"/>
    </source>
</evidence>
<dbReference type="EC" id="2.1.1.72" evidence="1"/>
<dbReference type="InterPro" id="IPR029063">
    <property type="entry name" value="SAM-dependent_MTases_sf"/>
</dbReference>
<name>A0A212IBW1_9ENTR</name>
<dbReference type="EMBL" id="FLUA01000026">
    <property type="protein sequence ID" value="SBV63134.1"/>
    <property type="molecule type" value="Genomic_DNA"/>
</dbReference>
<evidence type="ECO:0000256" key="5">
    <source>
        <dbReference type="ARBA" id="ARBA00047942"/>
    </source>
</evidence>
<dbReference type="Gene3D" id="3.40.50.150">
    <property type="entry name" value="Vaccinia Virus protein VP39"/>
    <property type="match status" value="1"/>
</dbReference>
<evidence type="ECO:0000256" key="1">
    <source>
        <dbReference type="ARBA" id="ARBA00011900"/>
    </source>
</evidence>
<dbReference type="CDD" id="cd02440">
    <property type="entry name" value="AdoMet_MTases"/>
    <property type="match status" value="1"/>
</dbReference>
<dbReference type="GO" id="GO:0006304">
    <property type="term" value="P:DNA modification"/>
    <property type="evidence" value="ECO:0007669"/>
    <property type="project" value="InterPro"/>
</dbReference>
<dbReference type="PROSITE" id="PS00092">
    <property type="entry name" value="N6_MTASE"/>
    <property type="match status" value="1"/>
</dbReference>
<sequence length="750" mass="84919">MAAPRPLEHDLTKEAEDLLARFSGEYVIKYSLNRFEARMLLLEAVSSRFGGFDYLEYQNEFNKSCAKHILADILNKSEKLVSLITTIPIPPQIILSILSRENLIENDRKLTGAYHTDFRLAKRIANQCISNNKVNPTSKVIDPACGTGILLVALTIEICGKDRNIANSWLQNSIYACDLSSNSLRGALLSLAAFTNDLCILKIMRGHWFCGDSLIQNDLFWNNLNKDGFDAVIGNPPWEKIKITKHEFLKSSGIKRHYGQSTEAFIGDEFREKQNAIAKYNKKLLTRYPSLGFGEPDLYIAFTELFFRICRKGGVIVAILPGGFIRSQGSSYVRNKLISESEDVKVSVIDNKAKFFEIDSRFKFLIISLQKKYDSIDYSKQNLHLTHEKGNLIGLETLGNVHIGRKALANIRPDFSIPEVKNITEWRLFLSLYDSGIKWDDKQSGWNVKFSREVDMTKDKINFQKTFTPNHIPVIEGRMVSQYRFGCKGYISGSGRSALWESYPIGNSLISPQFWIAKSKLSSLTHERIKSKRVGFCDISGQTNERTFMAALIPENVVCGNKVPTILFDNDNNNECLYVWLAITNSFVFDWAIRRILTTTVNYFLLQSIPFPRIIRGGLPWHSLLEKAQEISSLDNVGYSYENLLRISYLRAEIDAEIAIAYGLCIEDMEVIMSDFPLLDRGQTPLKGEKKSTITRDLILSTLARKLGFNSTTWQARKDEATSSGAVAYISSQAIFKEGSIVTKKVVNND</sequence>
<dbReference type="GO" id="GO:0032259">
    <property type="term" value="P:methylation"/>
    <property type="evidence" value="ECO:0007669"/>
    <property type="project" value="UniProtKB-KW"/>
</dbReference>
<dbReference type="PRINTS" id="PR00507">
    <property type="entry name" value="N12N6MTFRASE"/>
</dbReference>
<dbReference type="InterPro" id="IPR002052">
    <property type="entry name" value="DNA_methylase_N6_adenine_CS"/>
</dbReference>
<accession>A0A212IBW1</accession>
<reference evidence="8" key="1">
    <citation type="submission" date="2016-04" db="EMBL/GenBank/DDBJ databases">
        <authorList>
            <person name="Evans L.H."/>
            <person name="Alamgir A."/>
            <person name="Owens N."/>
            <person name="Weber N.D."/>
            <person name="Virtaneva K."/>
            <person name="Barbian K."/>
            <person name="Babar A."/>
            <person name="Rosenke K."/>
        </authorList>
    </citation>
    <scope>NUCLEOTIDE SEQUENCE</scope>
    <source>
        <strain evidence="7">86-2</strain>
        <strain evidence="8">92-3</strain>
    </source>
</reference>
<evidence type="ECO:0000259" key="6">
    <source>
        <dbReference type="Pfam" id="PF07669"/>
    </source>
</evidence>
<dbReference type="GO" id="GO:0003676">
    <property type="term" value="F:nucleic acid binding"/>
    <property type="evidence" value="ECO:0007669"/>
    <property type="project" value="InterPro"/>
</dbReference>
<feature type="domain" description="Type II methyltransferase M.TaqI-like" evidence="6">
    <location>
        <begin position="172"/>
        <end position="344"/>
    </location>
</feature>
<dbReference type="AlphaFoldDB" id="A0A212IBW1"/>
<proteinExistence type="predicted"/>
<dbReference type="RefSeq" id="WP_008322875.1">
    <property type="nucleotide sequence ID" value="NZ_LT598670.1"/>
</dbReference>
<evidence type="ECO:0000256" key="4">
    <source>
        <dbReference type="ARBA" id="ARBA00022691"/>
    </source>
</evidence>
<dbReference type="SUPFAM" id="SSF53335">
    <property type="entry name" value="S-adenosyl-L-methionine-dependent methyltransferases"/>
    <property type="match status" value="1"/>
</dbReference>
<keyword evidence="4" id="KW-0949">S-adenosyl-L-methionine</keyword>
<dbReference type="InterPro" id="IPR011639">
    <property type="entry name" value="MethylTrfase_TaqI-like_dom"/>
</dbReference>
<dbReference type="PANTHER" id="PTHR33841">
    <property type="entry name" value="DNA METHYLTRANSFERASE YEEA-RELATED"/>
    <property type="match status" value="1"/>
</dbReference>
<dbReference type="GO" id="GO:0009007">
    <property type="term" value="F:site-specific DNA-methyltransferase (adenine-specific) activity"/>
    <property type="evidence" value="ECO:0007669"/>
    <property type="project" value="UniProtKB-EC"/>
</dbReference>
<dbReference type="EMBL" id="FLUB01000016">
    <property type="protein sequence ID" value="SBV64244.1"/>
    <property type="molecule type" value="Genomic_DNA"/>
</dbReference>
<keyword evidence="3" id="KW-0808">Transferase</keyword>
<dbReference type="Pfam" id="PF07669">
    <property type="entry name" value="Eco57I"/>
    <property type="match status" value="1"/>
</dbReference>
<protein>
    <recommendedName>
        <fullName evidence="1">site-specific DNA-methyltransferase (adenine-specific)</fullName>
        <ecNumber evidence="1">2.1.1.72</ecNumber>
    </recommendedName>
</protein>
<dbReference type="PANTHER" id="PTHR33841:SF1">
    <property type="entry name" value="DNA METHYLTRANSFERASE A"/>
    <property type="match status" value="1"/>
</dbReference>
<keyword evidence="2" id="KW-0489">Methyltransferase</keyword>
<evidence type="ECO:0000313" key="7">
    <source>
        <dbReference type="EMBL" id="SBV63134.1"/>
    </source>
</evidence>
<comment type="catalytic activity">
    <reaction evidence="5">
        <text>a 2'-deoxyadenosine in DNA + S-adenosyl-L-methionine = an N(6)-methyl-2'-deoxyadenosine in DNA + S-adenosyl-L-homocysteine + H(+)</text>
        <dbReference type="Rhea" id="RHEA:15197"/>
        <dbReference type="Rhea" id="RHEA-COMP:12418"/>
        <dbReference type="Rhea" id="RHEA-COMP:12419"/>
        <dbReference type="ChEBI" id="CHEBI:15378"/>
        <dbReference type="ChEBI" id="CHEBI:57856"/>
        <dbReference type="ChEBI" id="CHEBI:59789"/>
        <dbReference type="ChEBI" id="CHEBI:90615"/>
        <dbReference type="ChEBI" id="CHEBI:90616"/>
        <dbReference type="EC" id="2.1.1.72"/>
    </reaction>
</comment>